<feature type="transmembrane region" description="Helical" evidence="9">
    <location>
        <begin position="287"/>
        <end position="308"/>
    </location>
</feature>
<name>A0ABU2K326_9ACTN</name>
<dbReference type="PANTHER" id="PTHR30047:SF7">
    <property type="entry name" value="HIGH-AFFINITY CHOLINE TRANSPORT PROTEIN"/>
    <property type="match status" value="1"/>
</dbReference>
<dbReference type="PROSITE" id="PS01303">
    <property type="entry name" value="BCCT"/>
    <property type="match status" value="1"/>
</dbReference>
<evidence type="ECO:0000256" key="2">
    <source>
        <dbReference type="ARBA" id="ARBA00005658"/>
    </source>
</evidence>
<keyword evidence="3" id="KW-0813">Transport</keyword>
<keyword evidence="7 9" id="KW-0472">Membrane</keyword>
<evidence type="ECO:0000256" key="5">
    <source>
        <dbReference type="ARBA" id="ARBA00022692"/>
    </source>
</evidence>
<evidence type="ECO:0000256" key="9">
    <source>
        <dbReference type="SAM" id="Phobius"/>
    </source>
</evidence>
<reference evidence="11" key="1">
    <citation type="submission" date="2023-07" db="EMBL/GenBank/DDBJ databases">
        <title>30 novel species of actinomycetes from the DSMZ collection.</title>
        <authorList>
            <person name="Nouioui I."/>
        </authorList>
    </citation>
    <scope>NUCLEOTIDE SEQUENCE [LARGE SCALE GENOMIC DNA]</scope>
    <source>
        <strain evidence="11">DSM 46792</strain>
    </source>
</reference>
<evidence type="ECO:0000256" key="1">
    <source>
        <dbReference type="ARBA" id="ARBA00004651"/>
    </source>
</evidence>
<dbReference type="InterPro" id="IPR018093">
    <property type="entry name" value="BCCT_CS"/>
</dbReference>
<comment type="subcellular location">
    <subcellularLocation>
        <location evidence="1">Cell membrane</location>
        <topology evidence="1">Multi-pass membrane protein</topology>
    </subcellularLocation>
</comment>
<dbReference type="NCBIfam" id="TIGR00842">
    <property type="entry name" value="bcct"/>
    <property type="match status" value="1"/>
</dbReference>
<proteinExistence type="inferred from homology"/>
<feature type="transmembrane region" description="Helical" evidence="9">
    <location>
        <begin position="530"/>
        <end position="550"/>
    </location>
</feature>
<gene>
    <name evidence="10" type="ORF">RM425_01650</name>
</gene>
<keyword evidence="5 9" id="KW-0812">Transmembrane</keyword>
<feature type="transmembrane region" description="Helical" evidence="9">
    <location>
        <begin position="500"/>
        <end position="518"/>
    </location>
</feature>
<feature type="compositionally biased region" description="Low complexity" evidence="8">
    <location>
        <begin position="597"/>
        <end position="606"/>
    </location>
</feature>
<feature type="transmembrane region" description="Helical" evidence="9">
    <location>
        <begin position="320"/>
        <end position="342"/>
    </location>
</feature>
<comment type="similarity">
    <text evidence="2">Belongs to the BCCT transporter (TC 2.A.15) family.</text>
</comment>
<evidence type="ECO:0000256" key="3">
    <source>
        <dbReference type="ARBA" id="ARBA00022448"/>
    </source>
</evidence>
<dbReference type="Pfam" id="PF02028">
    <property type="entry name" value="BCCT"/>
    <property type="match status" value="1"/>
</dbReference>
<keyword evidence="4" id="KW-1003">Cell membrane</keyword>
<feature type="transmembrane region" description="Helical" evidence="9">
    <location>
        <begin position="63"/>
        <end position="84"/>
    </location>
</feature>
<feature type="transmembrane region" description="Helical" evidence="9">
    <location>
        <begin position="246"/>
        <end position="267"/>
    </location>
</feature>
<dbReference type="EMBL" id="JAVREI010000001">
    <property type="protein sequence ID" value="MDT0274596.1"/>
    <property type="molecule type" value="Genomic_DNA"/>
</dbReference>
<keyword evidence="6 9" id="KW-1133">Transmembrane helix</keyword>
<keyword evidence="11" id="KW-1185">Reference proteome</keyword>
<feature type="transmembrane region" description="Helical" evidence="9">
    <location>
        <begin position="200"/>
        <end position="218"/>
    </location>
</feature>
<feature type="transmembrane region" description="Helical" evidence="9">
    <location>
        <begin position="458"/>
        <end position="488"/>
    </location>
</feature>
<evidence type="ECO:0000256" key="6">
    <source>
        <dbReference type="ARBA" id="ARBA00022989"/>
    </source>
</evidence>
<evidence type="ECO:0000256" key="8">
    <source>
        <dbReference type="SAM" id="MobiDB-lite"/>
    </source>
</evidence>
<feature type="transmembrane region" description="Helical" evidence="9">
    <location>
        <begin position="407"/>
        <end position="432"/>
    </location>
</feature>
<feature type="region of interest" description="Disordered" evidence="8">
    <location>
        <begin position="589"/>
        <end position="637"/>
    </location>
</feature>
<organism evidence="10 11">
    <name type="scientific">Blastococcus goldschmidtiae</name>
    <dbReference type="NCBI Taxonomy" id="3075546"/>
    <lineage>
        <taxon>Bacteria</taxon>
        <taxon>Bacillati</taxon>
        <taxon>Actinomycetota</taxon>
        <taxon>Actinomycetes</taxon>
        <taxon>Geodermatophilales</taxon>
        <taxon>Geodermatophilaceae</taxon>
        <taxon>Blastococcus</taxon>
    </lineage>
</organism>
<evidence type="ECO:0000313" key="11">
    <source>
        <dbReference type="Proteomes" id="UP001183222"/>
    </source>
</evidence>
<feature type="transmembrane region" description="Helical" evidence="9">
    <location>
        <begin position="377"/>
        <end position="395"/>
    </location>
</feature>
<sequence>MTLNPTTTPPTQESTDPAGSTGTAAAEADAAHPAGGTGPADAGSVHPALAQPPRSAADRGGRLDTTVFGIAAAVALAFVAWGFLSPSGLGSASGSALTWIETNLGWLFVLLASAFVVFVLWLAASRYGRIPLGRDDEEPEFRTVSWIAMMFSAGMGIGLMFFGVSEPLTHYVSPPPRTVDAETPEAISTAMATTLFHWSLHPWAIYAVVGLAIAYGTFRRGRPQLISAAFAPLFGRRRTEGPAGKFIDVLAIFATLFGSAASLGLGALQIGSGVEILGWLGDTGNGLLVAIIAVLTAAFVASAVSGVAKGIQWLSNINMVLAGVLALFVFVVGPTVLILNLVPGAIGAYFSDLAEMAGRTEASGGDPMAEWLRGWTVFYWAWWISWTPFVGLFLARISRGRTIRQFVTGVLLVPSVVSLVWFAIFGGAGIAAQRDGTDVAGQSTSEGQLFGVLDTYPLATVMTVLVMLLVAIFFVSGADAASIVMGSLSERGTIEPTRRIVIFWGVVMGAVAAIMLLVGGDEALTGLQNLTIIAALPFALVMVGLAVSLAKDVRSDPMVLRRTAAVEAVEQAVVHGIRHHGDDFVLSVKPAPDTDGDGVPDVPSPVRTAAQRERASGTAGTAEVGSPLPAESRRDGA</sequence>
<accession>A0ABU2K326</accession>
<feature type="transmembrane region" description="Helical" evidence="9">
    <location>
        <begin position="144"/>
        <end position="164"/>
    </location>
</feature>
<evidence type="ECO:0000256" key="7">
    <source>
        <dbReference type="ARBA" id="ARBA00023136"/>
    </source>
</evidence>
<evidence type="ECO:0000313" key="10">
    <source>
        <dbReference type="EMBL" id="MDT0274596.1"/>
    </source>
</evidence>
<comment type="caution">
    <text evidence="10">The sequence shown here is derived from an EMBL/GenBank/DDBJ whole genome shotgun (WGS) entry which is preliminary data.</text>
</comment>
<dbReference type="PANTHER" id="PTHR30047">
    <property type="entry name" value="HIGH-AFFINITY CHOLINE TRANSPORT PROTEIN-RELATED"/>
    <property type="match status" value="1"/>
</dbReference>
<evidence type="ECO:0000256" key="4">
    <source>
        <dbReference type="ARBA" id="ARBA00022475"/>
    </source>
</evidence>
<feature type="transmembrane region" description="Helical" evidence="9">
    <location>
        <begin position="104"/>
        <end position="123"/>
    </location>
</feature>
<feature type="compositionally biased region" description="Polar residues" evidence="8">
    <location>
        <begin position="1"/>
        <end position="17"/>
    </location>
</feature>
<dbReference type="Proteomes" id="UP001183222">
    <property type="component" value="Unassembled WGS sequence"/>
</dbReference>
<dbReference type="RefSeq" id="WP_311343442.1">
    <property type="nucleotide sequence ID" value="NZ_JAVREI010000001.1"/>
</dbReference>
<protein>
    <submittedName>
        <fullName evidence="10">BCCT family transporter</fullName>
    </submittedName>
</protein>
<dbReference type="InterPro" id="IPR000060">
    <property type="entry name" value="BCCT_transptr"/>
</dbReference>
<feature type="region of interest" description="Disordered" evidence="8">
    <location>
        <begin position="1"/>
        <end position="58"/>
    </location>
</feature>
<feature type="compositionally biased region" description="Low complexity" evidence="8">
    <location>
        <begin position="18"/>
        <end position="34"/>
    </location>
</feature>